<dbReference type="AlphaFoldDB" id="A0A6G1KKJ0"/>
<dbReference type="PANTHER" id="PTHR33321:SF12">
    <property type="entry name" value="PLANT BASIC SECRETORY PROTEIN (BSP) FAMILY PROTEIN"/>
    <property type="match status" value="1"/>
</dbReference>
<feature type="non-terminal residue" evidence="2">
    <location>
        <position position="271"/>
    </location>
</feature>
<feature type="region of interest" description="Disordered" evidence="1">
    <location>
        <begin position="1"/>
        <end position="58"/>
    </location>
</feature>
<dbReference type="EMBL" id="MU005765">
    <property type="protein sequence ID" value="KAF2713143.1"/>
    <property type="molecule type" value="Genomic_DNA"/>
</dbReference>
<dbReference type="InterPro" id="IPR007541">
    <property type="entry name" value="Uncharacterised_BSP"/>
</dbReference>
<sequence length="271" mass="30096">YFQTMTPAPTTDPTPTNTPAAPQPSALPPPSEPSSSGPPTWKSTISQPPASEGTIPIPHRKPLLRLELRDLSSAGSQAFLRLLHASYALEDAVNSVLRLLYTGLDTDCIPPTRSVTLILRSMDGVAYTTGKDLDDDHKEIHFSTDYISQISDTRLKEEMKGVIVHEMVHCWQHNGQGTAPGGLIEGIADWVRLKAGYAPPHWRPHGDCDWDAGYERTGYFLEWLEKKHGPDIVRRINEGLRGCKYEEGEFWDKCCGSSIGKLWKGYQGTLE</sequence>
<evidence type="ECO:0000256" key="1">
    <source>
        <dbReference type="SAM" id="MobiDB-lite"/>
    </source>
</evidence>
<feature type="compositionally biased region" description="Low complexity" evidence="1">
    <location>
        <begin position="1"/>
        <end position="20"/>
    </location>
</feature>
<dbReference type="Pfam" id="PF04450">
    <property type="entry name" value="BSP"/>
    <property type="match status" value="1"/>
</dbReference>
<reference evidence="2" key="1">
    <citation type="journal article" date="2020" name="Stud. Mycol.">
        <title>101 Dothideomycetes genomes: a test case for predicting lifestyles and emergence of pathogens.</title>
        <authorList>
            <person name="Haridas S."/>
            <person name="Albert R."/>
            <person name="Binder M."/>
            <person name="Bloem J."/>
            <person name="Labutti K."/>
            <person name="Salamov A."/>
            <person name="Andreopoulos B."/>
            <person name="Baker S."/>
            <person name="Barry K."/>
            <person name="Bills G."/>
            <person name="Bluhm B."/>
            <person name="Cannon C."/>
            <person name="Castanera R."/>
            <person name="Culley D."/>
            <person name="Daum C."/>
            <person name="Ezra D."/>
            <person name="Gonzalez J."/>
            <person name="Henrissat B."/>
            <person name="Kuo A."/>
            <person name="Liang C."/>
            <person name="Lipzen A."/>
            <person name="Lutzoni F."/>
            <person name="Magnuson J."/>
            <person name="Mondo S."/>
            <person name="Nolan M."/>
            <person name="Ohm R."/>
            <person name="Pangilinan J."/>
            <person name="Park H.-J."/>
            <person name="Ramirez L."/>
            <person name="Alfaro M."/>
            <person name="Sun H."/>
            <person name="Tritt A."/>
            <person name="Yoshinaga Y."/>
            <person name="Zwiers L.-H."/>
            <person name="Turgeon B."/>
            <person name="Goodwin S."/>
            <person name="Spatafora J."/>
            <person name="Crous P."/>
            <person name="Grigoriev I."/>
        </authorList>
    </citation>
    <scope>NUCLEOTIDE SEQUENCE</scope>
    <source>
        <strain evidence="2">CBS 279.74</strain>
    </source>
</reference>
<keyword evidence="3" id="KW-1185">Reference proteome</keyword>
<gene>
    <name evidence="2" type="ORF">K504DRAFT_339418</name>
</gene>
<evidence type="ECO:0000313" key="3">
    <source>
        <dbReference type="Proteomes" id="UP000799428"/>
    </source>
</evidence>
<proteinExistence type="predicted"/>
<name>A0A6G1KKJ0_9PLEO</name>
<feature type="non-terminal residue" evidence="2">
    <location>
        <position position="1"/>
    </location>
</feature>
<feature type="compositionally biased region" description="Pro residues" evidence="1">
    <location>
        <begin position="21"/>
        <end position="32"/>
    </location>
</feature>
<dbReference type="Proteomes" id="UP000799428">
    <property type="component" value="Unassembled WGS sequence"/>
</dbReference>
<dbReference type="PANTHER" id="PTHR33321">
    <property type="match status" value="1"/>
</dbReference>
<dbReference type="OrthoDB" id="891726at2759"/>
<protein>
    <submittedName>
        <fullName evidence="2">BSP-domain-containing protein</fullName>
    </submittedName>
</protein>
<organism evidence="2 3">
    <name type="scientific">Pleomassaria siparia CBS 279.74</name>
    <dbReference type="NCBI Taxonomy" id="1314801"/>
    <lineage>
        <taxon>Eukaryota</taxon>
        <taxon>Fungi</taxon>
        <taxon>Dikarya</taxon>
        <taxon>Ascomycota</taxon>
        <taxon>Pezizomycotina</taxon>
        <taxon>Dothideomycetes</taxon>
        <taxon>Pleosporomycetidae</taxon>
        <taxon>Pleosporales</taxon>
        <taxon>Pleomassariaceae</taxon>
        <taxon>Pleomassaria</taxon>
    </lineage>
</organism>
<evidence type="ECO:0000313" key="2">
    <source>
        <dbReference type="EMBL" id="KAF2713143.1"/>
    </source>
</evidence>
<accession>A0A6G1KKJ0</accession>